<evidence type="ECO:0000313" key="2">
    <source>
        <dbReference type="Proteomes" id="UP001054945"/>
    </source>
</evidence>
<dbReference type="EMBL" id="BPLR01018550">
    <property type="protein sequence ID" value="GIZ00519.1"/>
    <property type="molecule type" value="Genomic_DNA"/>
</dbReference>
<proteinExistence type="predicted"/>
<dbReference type="AlphaFoldDB" id="A0AAV4Y2Y2"/>
<evidence type="ECO:0000313" key="1">
    <source>
        <dbReference type="EMBL" id="GIZ00519.1"/>
    </source>
</evidence>
<sequence>MFLSWKDRPVKVANWGFTFVYPKGRHHIHANHLGYKVLAVRNRCTRKQIFMRACFHVQLVNTLDVEGSIPRHEPFRITNRYPEDI</sequence>
<accession>A0AAV4Y2Y2</accession>
<name>A0AAV4Y2Y2_CAEEX</name>
<dbReference type="Proteomes" id="UP001054945">
    <property type="component" value="Unassembled WGS sequence"/>
</dbReference>
<organism evidence="1 2">
    <name type="scientific">Caerostris extrusa</name>
    <name type="common">Bark spider</name>
    <name type="synonym">Caerostris bankana</name>
    <dbReference type="NCBI Taxonomy" id="172846"/>
    <lineage>
        <taxon>Eukaryota</taxon>
        <taxon>Metazoa</taxon>
        <taxon>Ecdysozoa</taxon>
        <taxon>Arthropoda</taxon>
        <taxon>Chelicerata</taxon>
        <taxon>Arachnida</taxon>
        <taxon>Araneae</taxon>
        <taxon>Araneomorphae</taxon>
        <taxon>Entelegynae</taxon>
        <taxon>Araneoidea</taxon>
        <taxon>Araneidae</taxon>
        <taxon>Caerostris</taxon>
    </lineage>
</organism>
<keyword evidence="2" id="KW-1185">Reference proteome</keyword>
<reference evidence="1 2" key="1">
    <citation type="submission" date="2021-06" db="EMBL/GenBank/DDBJ databases">
        <title>Caerostris extrusa draft genome.</title>
        <authorList>
            <person name="Kono N."/>
            <person name="Arakawa K."/>
        </authorList>
    </citation>
    <scope>NUCLEOTIDE SEQUENCE [LARGE SCALE GENOMIC DNA]</scope>
</reference>
<protein>
    <submittedName>
        <fullName evidence="1">Uncharacterized protein</fullName>
    </submittedName>
</protein>
<gene>
    <name evidence="1" type="ORF">CEXT_354131</name>
</gene>
<comment type="caution">
    <text evidence="1">The sequence shown here is derived from an EMBL/GenBank/DDBJ whole genome shotgun (WGS) entry which is preliminary data.</text>
</comment>